<feature type="region of interest" description="Disordered" evidence="1">
    <location>
        <begin position="82"/>
        <end position="102"/>
    </location>
</feature>
<feature type="region of interest" description="Disordered" evidence="1">
    <location>
        <begin position="213"/>
        <end position="259"/>
    </location>
</feature>
<sequence length="259" mass="27600">MHILKKSLTKRESAVASTDSTSLPPPPPNKGSSAKSEALTGNAASNGEASPGTQIRHGSVVLDTRMSDNIFDHILGRGRAIDMMDSSDDKKSTTTPSHASARFSTMDSNVEYWDKDGIHRRSSTITRRMNLRGMSIPHAVDPLTFVDTAAADDDPAGEATPSRPPSPSRQDIDGVSKAQLASKQTHIQAVDAALQRSLAQAYKPPPLSKLALAGSQHTANAPSKLLQYVDADGNVRRMRRGGHDTPRSEPPPTPPTPAS</sequence>
<reference evidence="2" key="1">
    <citation type="submission" date="2013-12" db="EMBL/GenBank/DDBJ databases">
        <title>The Genome Sequence of Aphanomyces astaci APO3.</title>
        <authorList>
            <consortium name="The Broad Institute Genomics Platform"/>
            <person name="Russ C."/>
            <person name="Tyler B."/>
            <person name="van West P."/>
            <person name="Dieguez-Uribeondo J."/>
            <person name="Young S.K."/>
            <person name="Zeng Q."/>
            <person name="Gargeya S."/>
            <person name="Fitzgerald M."/>
            <person name="Abouelleil A."/>
            <person name="Alvarado L."/>
            <person name="Chapman S.B."/>
            <person name="Gainer-Dewar J."/>
            <person name="Goldberg J."/>
            <person name="Griggs A."/>
            <person name="Gujja S."/>
            <person name="Hansen M."/>
            <person name="Howarth C."/>
            <person name="Imamovic A."/>
            <person name="Ireland A."/>
            <person name="Larimer J."/>
            <person name="McCowan C."/>
            <person name="Murphy C."/>
            <person name="Pearson M."/>
            <person name="Poon T.W."/>
            <person name="Priest M."/>
            <person name="Roberts A."/>
            <person name="Saif S."/>
            <person name="Shea T."/>
            <person name="Sykes S."/>
            <person name="Wortman J."/>
            <person name="Nusbaum C."/>
            <person name="Birren B."/>
        </authorList>
    </citation>
    <scope>NUCLEOTIDE SEQUENCE [LARGE SCALE GENOMIC DNA]</scope>
    <source>
        <strain evidence="2">APO3</strain>
    </source>
</reference>
<dbReference type="GeneID" id="20809029"/>
<organism evidence="2">
    <name type="scientific">Aphanomyces astaci</name>
    <name type="common">Crayfish plague agent</name>
    <dbReference type="NCBI Taxonomy" id="112090"/>
    <lineage>
        <taxon>Eukaryota</taxon>
        <taxon>Sar</taxon>
        <taxon>Stramenopiles</taxon>
        <taxon>Oomycota</taxon>
        <taxon>Saprolegniomycetes</taxon>
        <taxon>Saprolegniales</taxon>
        <taxon>Verrucalvaceae</taxon>
        <taxon>Aphanomyces</taxon>
    </lineage>
</organism>
<feature type="compositionally biased region" description="Polar residues" evidence="1">
    <location>
        <begin position="42"/>
        <end position="53"/>
    </location>
</feature>
<dbReference type="OrthoDB" id="72740at2759"/>
<dbReference type="VEuPathDB" id="FungiDB:H257_07033"/>
<evidence type="ECO:0000256" key="1">
    <source>
        <dbReference type="SAM" id="MobiDB-lite"/>
    </source>
</evidence>
<dbReference type="RefSeq" id="XP_009830750.1">
    <property type="nucleotide sequence ID" value="XM_009832448.1"/>
</dbReference>
<accession>W4GL96</accession>
<feature type="compositionally biased region" description="Basic and acidic residues" evidence="1">
    <location>
        <begin position="82"/>
        <end position="92"/>
    </location>
</feature>
<dbReference type="AlphaFoldDB" id="W4GL96"/>
<name>W4GL96_APHAT</name>
<gene>
    <name evidence="2" type="ORF">H257_07033</name>
</gene>
<dbReference type="EMBL" id="KI913127">
    <property type="protein sequence ID" value="ETV79814.1"/>
    <property type="molecule type" value="Genomic_DNA"/>
</dbReference>
<proteinExistence type="predicted"/>
<feature type="region of interest" description="Disordered" evidence="1">
    <location>
        <begin position="1"/>
        <end position="55"/>
    </location>
</feature>
<protein>
    <submittedName>
        <fullName evidence="2">Uncharacterized protein</fullName>
    </submittedName>
</protein>
<evidence type="ECO:0000313" key="2">
    <source>
        <dbReference type="EMBL" id="ETV79814.1"/>
    </source>
</evidence>
<feature type="compositionally biased region" description="Pro residues" evidence="1">
    <location>
        <begin position="248"/>
        <end position="259"/>
    </location>
</feature>
<feature type="region of interest" description="Disordered" evidence="1">
    <location>
        <begin position="150"/>
        <end position="173"/>
    </location>
</feature>